<organism evidence="1 2">
    <name type="scientific">Nocardia nova</name>
    <dbReference type="NCBI Taxonomy" id="37330"/>
    <lineage>
        <taxon>Bacteria</taxon>
        <taxon>Bacillati</taxon>
        <taxon>Actinomycetota</taxon>
        <taxon>Actinomycetes</taxon>
        <taxon>Mycobacteriales</taxon>
        <taxon>Nocardiaceae</taxon>
        <taxon>Nocardia</taxon>
    </lineage>
</organism>
<protein>
    <submittedName>
        <fullName evidence="1">WXG100 family type VII secretion target</fullName>
    </submittedName>
</protein>
<proteinExistence type="predicted"/>
<gene>
    <name evidence="1" type="ORF">C8259_13870</name>
</gene>
<sequence>MPRRGGYVSVESSSPEQVFAMVPDEVTDAGSYIQQVAESLINGLNTLDREVAAALTTWTGTAAESFDSGWTETKEGAADVLDALAAMAALLGVTSKIIAHQDTAGASTFHSLDLPILNM</sequence>
<dbReference type="InterPro" id="IPR010310">
    <property type="entry name" value="T7SS_ESAT-6-like"/>
</dbReference>
<evidence type="ECO:0000313" key="1">
    <source>
        <dbReference type="EMBL" id="PSR62843.1"/>
    </source>
</evidence>
<dbReference type="NCBIfam" id="TIGR03930">
    <property type="entry name" value="WXG100_ESAT6"/>
    <property type="match status" value="1"/>
</dbReference>
<dbReference type="SUPFAM" id="SSF140453">
    <property type="entry name" value="EsxAB dimer-like"/>
    <property type="match status" value="1"/>
</dbReference>
<dbReference type="EMBL" id="PYHS01000006">
    <property type="protein sequence ID" value="PSR62843.1"/>
    <property type="molecule type" value="Genomic_DNA"/>
</dbReference>
<evidence type="ECO:0000313" key="2">
    <source>
        <dbReference type="Proteomes" id="UP000241647"/>
    </source>
</evidence>
<name>A0A2T2Z512_9NOCA</name>
<reference evidence="1 2" key="1">
    <citation type="submission" date="2018-02" db="EMBL/GenBank/DDBJ databases">
        <title>8 Nocardia nova and 1 Nocardia cyriacigeorgica strain used for evolution to TMP-SMX.</title>
        <authorList>
            <person name="Mehta H."/>
            <person name="Weng J."/>
            <person name="Shamoo Y."/>
        </authorList>
    </citation>
    <scope>NUCLEOTIDE SEQUENCE [LARGE SCALE GENOMIC DNA]</scope>
    <source>
        <strain evidence="1 2">ATCC 33727</strain>
    </source>
</reference>
<comment type="caution">
    <text evidence="1">The sequence shown here is derived from an EMBL/GenBank/DDBJ whole genome shotgun (WGS) entry which is preliminary data.</text>
</comment>
<dbReference type="AlphaFoldDB" id="A0A2T2Z512"/>
<dbReference type="Proteomes" id="UP000241647">
    <property type="component" value="Unassembled WGS sequence"/>
</dbReference>
<dbReference type="InterPro" id="IPR036689">
    <property type="entry name" value="ESAT-6-like_sf"/>
</dbReference>
<dbReference type="Pfam" id="PF06013">
    <property type="entry name" value="WXG100"/>
    <property type="match status" value="1"/>
</dbReference>
<accession>A0A2T2Z512</accession>
<dbReference type="Gene3D" id="1.10.287.1060">
    <property type="entry name" value="ESAT-6-like"/>
    <property type="match status" value="1"/>
</dbReference>